<dbReference type="GO" id="GO:0016491">
    <property type="term" value="F:oxidoreductase activity"/>
    <property type="evidence" value="ECO:0007669"/>
    <property type="project" value="UniProtKB-KW"/>
</dbReference>
<gene>
    <name evidence="4" type="ORF">DACRYDRAFT_116358</name>
</gene>
<dbReference type="InterPro" id="IPR051609">
    <property type="entry name" value="NmrA/Isoflavone_reductase-like"/>
</dbReference>
<dbReference type="InterPro" id="IPR036291">
    <property type="entry name" value="NAD(P)-bd_dom_sf"/>
</dbReference>
<protein>
    <submittedName>
        <fullName evidence="4">NADP-binding protein</fullName>
    </submittedName>
</protein>
<keyword evidence="1" id="KW-0521">NADP</keyword>
<dbReference type="HOGENOM" id="CLU_044876_6_1_1"/>
<reference evidence="4 5" key="1">
    <citation type="journal article" date="2012" name="Science">
        <title>The Paleozoic origin of enzymatic lignin decomposition reconstructed from 31 fungal genomes.</title>
        <authorList>
            <person name="Floudas D."/>
            <person name="Binder M."/>
            <person name="Riley R."/>
            <person name="Barry K."/>
            <person name="Blanchette R.A."/>
            <person name="Henrissat B."/>
            <person name="Martinez A.T."/>
            <person name="Otillar R."/>
            <person name="Spatafora J.W."/>
            <person name="Yadav J.S."/>
            <person name="Aerts A."/>
            <person name="Benoit I."/>
            <person name="Boyd A."/>
            <person name="Carlson A."/>
            <person name="Copeland A."/>
            <person name="Coutinho P.M."/>
            <person name="de Vries R.P."/>
            <person name="Ferreira P."/>
            <person name="Findley K."/>
            <person name="Foster B."/>
            <person name="Gaskell J."/>
            <person name="Glotzer D."/>
            <person name="Gorecki P."/>
            <person name="Heitman J."/>
            <person name="Hesse C."/>
            <person name="Hori C."/>
            <person name="Igarashi K."/>
            <person name="Jurgens J.A."/>
            <person name="Kallen N."/>
            <person name="Kersten P."/>
            <person name="Kohler A."/>
            <person name="Kuees U."/>
            <person name="Kumar T.K.A."/>
            <person name="Kuo A."/>
            <person name="LaButti K."/>
            <person name="Larrondo L.F."/>
            <person name="Lindquist E."/>
            <person name="Ling A."/>
            <person name="Lombard V."/>
            <person name="Lucas S."/>
            <person name="Lundell T."/>
            <person name="Martin R."/>
            <person name="McLaughlin D.J."/>
            <person name="Morgenstern I."/>
            <person name="Morin E."/>
            <person name="Murat C."/>
            <person name="Nagy L.G."/>
            <person name="Nolan M."/>
            <person name="Ohm R.A."/>
            <person name="Patyshakuliyeva A."/>
            <person name="Rokas A."/>
            <person name="Ruiz-Duenas F.J."/>
            <person name="Sabat G."/>
            <person name="Salamov A."/>
            <person name="Samejima M."/>
            <person name="Schmutz J."/>
            <person name="Slot J.C."/>
            <person name="St John F."/>
            <person name="Stenlid J."/>
            <person name="Sun H."/>
            <person name="Sun S."/>
            <person name="Syed K."/>
            <person name="Tsang A."/>
            <person name="Wiebenga A."/>
            <person name="Young D."/>
            <person name="Pisabarro A."/>
            <person name="Eastwood D.C."/>
            <person name="Martin F."/>
            <person name="Cullen D."/>
            <person name="Grigoriev I.V."/>
            <person name="Hibbett D.S."/>
        </authorList>
    </citation>
    <scope>NUCLEOTIDE SEQUENCE [LARGE SCALE GENOMIC DNA]</scope>
    <source>
        <strain evidence="4 5">DJM-731 SS1</strain>
    </source>
</reference>
<dbReference type="Gene3D" id="3.40.50.720">
    <property type="entry name" value="NAD(P)-binding Rossmann-like Domain"/>
    <property type="match status" value="1"/>
</dbReference>
<dbReference type="OMA" id="VICAFTW"/>
<evidence type="ECO:0000313" key="4">
    <source>
        <dbReference type="EMBL" id="EJU01946.1"/>
    </source>
</evidence>
<organism evidence="4 5">
    <name type="scientific">Dacryopinax primogenitus (strain DJM 731)</name>
    <name type="common">Brown rot fungus</name>
    <dbReference type="NCBI Taxonomy" id="1858805"/>
    <lineage>
        <taxon>Eukaryota</taxon>
        <taxon>Fungi</taxon>
        <taxon>Dikarya</taxon>
        <taxon>Basidiomycota</taxon>
        <taxon>Agaricomycotina</taxon>
        <taxon>Dacrymycetes</taxon>
        <taxon>Dacrymycetales</taxon>
        <taxon>Dacrymycetaceae</taxon>
        <taxon>Dacryopinax</taxon>
    </lineage>
</organism>
<keyword evidence="5" id="KW-1185">Reference proteome</keyword>
<dbReference type="OrthoDB" id="9974981at2759"/>
<dbReference type="InterPro" id="IPR008030">
    <property type="entry name" value="NmrA-like"/>
</dbReference>
<evidence type="ECO:0000256" key="1">
    <source>
        <dbReference type="ARBA" id="ARBA00022857"/>
    </source>
</evidence>
<accession>M5FVS9</accession>
<dbReference type="Gene3D" id="3.90.25.10">
    <property type="entry name" value="UDP-galactose 4-epimerase, domain 1"/>
    <property type="match status" value="1"/>
</dbReference>
<evidence type="ECO:0000313" key="5">
    <source>
        <dbReference type="Proteomes" id="UP000030653"/>
    </source>
</evidence>
<feature type="domain" description="NmrA-like" evidence="3">
    <location>
        <begin position="8"/>
        <end position="237"/>
    </location>
</feature>
<dbReference type="PANTHER" id="PTHR47706:SF9">
    <property type="entry name" value="NMRA-LIKE DOMAIN-CONTAINING PROTEIN-RELATED"/>
    <property type="match status" value="1"/>
</dbReference>
<evidence type="ECO:0000259" key="3">
    <source>
        <dbReference type="Pfam" id="PF05368"/>
    </source>
</evidence>
<dbReference type="Pfam" id="PF05368">
    <property type="entry name" value="NmrA"/>
    <property type="match status" value="1"/>
</dbReference>
<dbReference type="Proteomes" id="UP000030653">
    <property type="component" value="Unassembled WGS sequence"/>
</dbReference>
<proteinExistence type="predicted"/>
<keyword evidence="2" id="KW-0560">Oxidoreductase</keyword>
<name>M5FVS9_DACPD</name>
<dbReference type="EMBL" id="JH795863">
    <property type="protein sequence ID" value="EJU01946.1"/>
    <property type="molecule type" value="Genomic_DNA"/>
</dbReference>
<evidence type="ECO:0000256" key="2">
    <source>
        <dbReference type="ARBA" id="ARBA00023002"/>
    </source>
</evidence>
<dbReference type="GeneID" id="63685251"/>
<dbReference type="RefSeq" id="XP_040628843.1">
    <property type="nucleotide sequence ID" value="XM_040770189.1"/>
</dbReference>
<sequence length="283" mass="30427">MSGYKTFAVAGAGTLGKFIISELLKEKAAGKIDKVVVLTRSADNSFGDAEALVVDYSSPEFLQSALKGVEVLVCTLGTTALAFQEPLAEAAKAAGVKLFIPSDFAGYPVGKSEGLYPIKNSYRDMLDRVGLPWTTFATGPFGDWIFYEPMFGYDLKNGTAEVGGTGDGLVSFTARPDIARFVAHILTTVPASELPRKIFQMEGERISVNGVITGYEKATGKKIDVTRVPMDVVHANLAKGDFKAFLQFVFETAGTTGPAEDMNVDWPDFHPMSVVESLLANKD</sequence>
<dbReference type="PANTHER" id="PTHR47706">
    <property type="entry name" value="NMRA-LIKE FAMILY PROTEIN"/>
    <property type="match status" value="1"/>
</dbReference>
<dbReference type="AlphaFoldDB" id="M5FVS9"/>
<dbReference type="SUPFAM" id="SSF51735">
    <property type="entry name" value="NAD(P)-binding Rossmann-fold domains"/>
    <property type="match status" value="1"/>
</dbReference>